<evidence type="ECO:0000313" key="2">
    <source>
        <dbReference type="EMBL" id="MEF3083725.1"/>
    </source>
</evidence>
<name>A0ABU7WJL6_9GAMM</name>
<reference evidence="2 3" key="1">
    <citation type="submission" date="2024-01" db="EMBL/GenBank/DDBJ databases">
        <title>Novel species of the genus Luteimonas isolated from rivers.</title>
        <authorList>
            <person name="Lu H."/>
        </authorList>
    </citation>
    <scope>NUCLEOTIDE SEQUENCE [LARGE SCALE GENOMIC DNA]</scope>
    <source>
        <strain evidence="2 3">SMYT11W</strain>
    </source>
</reference>
<dbReference type="Proteomes" id="UP001358324">
    <property type="component" value="Unassembled WGS sequence"/>
</dbReference>
<gene>
    <name evidence="2" type="ORF">V3391_16020</name>
</gene>
<dbReference type="EMBL" id="JAZHBM010000003">
    <property type="protein sequence ID" value="MEF3083725.1"/>
    <property type="molecule type" value="Genomic_DNA"/>
</dbReference>
<organism evidence="2 3">
    <name type="scientific">Luteimonas flava</name>
    <dbReference type="NCBI Taxonomy" id="3115822"/>
    <lineage>
        <taxon>Bacteria</taxon>
        <taxon>Pseudomonadati</taxon>
        <taxon>Pseudomonadota</taxon>
        <taxon>Gammaproteobacteria</taxon>
        <taxon>Lysobacterales</taxon>
        <taxon>Lysobacteraceae</taxon>
        <taxon>Luteimonas</taxon>
    </lineage>
</organism>
<sequence length="147" mass="15430">MRRHLRFRRTHGPLVAVLSACALFTGAPASGVAAEPMTCELVFTAGNWSMHHRAARGTGELRCADGRTLPVRVSVKAHGGDALRIDAGAASFSGVEDPRDVIGAYVANGQVGNDLAMRKGAIALRVTGTGDWWQQGGRPGTLVIAAR</sequence>
<proteinExistence type="predicted"/>
<dbReference type="PROSITE" id="PS51257">
    <property type="entry name" value="PROKAR_LIPOPROTEIN"/>
    <property type="match status" value="1"/>
</dbReference>
<feature type="chain" id="PRO_5046630795" description="Secreted protein" evidence="1">
    <location>
        <begin position="34"/>
        <end position="147"/>
    </location>
</feature>
<protein>
    <recommendedName>
        <fullName evidence="4">Secreted protein</fullName>
    </recommendedName>
</protein>
<comment type="caution">
    <text evidence="2">The sequence shown here is derived from an EMBL/GenBank/DDBJ whole genome shotgun (WGS) entry which is preliminary data.</text>
</comment>
<feature type="signal peptide" evidence="1">
    <location>
        <begin position="1"/>
        <end position="33"/>
    </location>
</feature>
<dbReference type="RefSeq" id="WP_332079430.1">
    <property type="nucleotide sequence ID" value="NZ_JAZHBM010000003.1"/>
</dbReference>
<evidence type="ECO:0000256" key="1">
    <source>
        <dbReference type="SAM" id="SignalP"/>
    </source>
</evidence>
<evidence type="ECO:0008006" key="4">
    <source>
        <dbReference type="Google" id="ProtNLM"/>
    </source>
</evidence>
<evidence type="ECO:0000313" key="3">
    <source>
        <dbReference type="Proteomes" id="UP001358324"/>
    </source>
</evidence>
<keyword evidence="1" id="KW-0732">Signal</keyword>
<keyword evidence="3" id="KW-1185">Reference proteome</keyword>
<accession>A0ABU7WJL6</accession>